<keyword evidence="5" id="KW-1185">Reference proteome</keyword>
<comment type="caution">
    <text evidence="4">The sequence shown here is derived from an EMBL/GenBank/DDBJ whole genome shotgun (WGS) entry which is preliminary data.</text>
</comment>
<feature type="compositionally biased region" description="Low complexity" evidence="3">
    <location>
        <begin position="378"/>
        <end position="396"/>
    </location>
</feature>
<evidence type="ECO:0000256" key="1">
    <source>
        <dbReference type="ARBA" id="ARBA00010617"/>
    </source>
</evidence>
<dbReference type="Proteomes" id="UP000609879">
    <property type="component" value="Unassembled WGS sequence"/>
</dbReference>
<feature type="region of interest" description="Disordered" evidence="3">
    <location>
        <begin position="348"/>
        <end position="414"/>
    </location>
</feature>
<dbReference type="PANTHER" id="PTHR46696">
    <property type="entry name" value="P450, PUTATIVE (EUROFUNG)-RELATED"/>
    <property type="match status" value="1"/>
</dbReference>
<keyword evidence="2" id="KW-0479">Metal-binding</keyword>
<dbReference type="InterPro" id="IPR002397">
    <property type="entry name" value="Cyt_P450_B"/>
</dbReference>
<gene>
    <name evidence="4" type="ORF">Ade02nite_45050</name>
</gene>
<evidence type="ECO:0000256" key="2">
    <source>
        <dbReference type="RuleBase" id="RU000461"/>
    </source>
</evidence>
<organism evidence="4 5">
    <name type="scientific">Paractinoplanes deccanensis</name>
    <dbReference type="NCBI Taxonomy" id="113561"/>
    <lineage>
        <taxon>Bacteria</taxon>
        <taxon>Bacillati</taxon>
        <taxon>Actinomycetota</taxon>
        <taxon>Actinomycetes</taxon>
        <taxon>Micromonosporales</taxon>
        <taxon>Micromonosporaceae</taxon>
        <taxon>Paractinoplanes</taxon>
    </lineage>
</organism>
<dbReference type="PANTHER" id="PTHR46696:SF6">
    <property type="entry name" value="P450, PUTATIVE (EUROFUNG)-RELATED"/>
    <property type="match status" value="1"/>
</dbReference>
<proteinExistence type="inferred from homology"/>
<keyword evidence="2" id="KW-0560">Oxidoreductase</keyword>
<name>A0ABQ3Y794_9ACTN</name>
<keyword evidence="2" id="KW-0503">Monooxygenase</keyword>
<evidence type="ECO:0000313" key="5">
    <source>
        <dbReference type="Proteomes" id="UP000609879"/>
    </source>
</evidence>
<reference evidence="4 5" key="1">
    <citation type="submission" date="2021-01" db="EMBL/GenBank/DDBJ databases">
        <title>Whole genome shotgun sequence of Actinoplanes deccanensis NBRC 13994.</title>
        <authorList>
            <person name="Komaki H."/>
            <person name="Tamura T."/>
        </authorList>
    </citation>
    <scope>NUCLEOTIDE SEQUENCE [LARGE SCALE GENOMIC DNA]</scope>
    <source>
        <strain evidence="4 5">NBRC 13994</strain>
    </source>
</reference>
<accession>A0ABQ3Y794</accession>
<dbReference type="Pfam" id="PF00067">
    <property type="entry name" value="p450"/>
    <property type="match status" value="1"/>
</dbReference>
<dbReference type="PRINTS" id="PR00359">
    <property type="entry name" value="BP450"/>
</dbReference>
<keyword evidence="2" id="KW-0349">Heme</keyword>
<dbReference type="Gene3D" id="1.10.630.10">
    <property type="entry name" value="Cytochrome P450"/>
    <property type="match status" value="2"/>
</dbReference>
<dbReference type="PROSITE" id="PS00086">
    <property type="entry name" value="CYTOCHROME_P450"/>
    <property type="match status" value="1"/>
</dbReference>
<dbReference type="InterPro" id="IPR001128">
    <property type="entry name" value="Cyt_P450"/>
</dbReference>
<dbReference type="EMBL" id="BOMI01000085">
    <property type="protein sequence ID" value="GID75864.1"/>
    <property type="molecule type" value="Genomic_DNA"/>
</dbReference>
<keyword evidence="2" id="KW-0408">Iron</keyword>
<sequence length="414" mass="42813">MSARGRDRRVYLRSHPVLFALLAATRHRRALRIGSTVLVHDREAYRTALTRVPLDRTAEGTTGGAAGELAGRGALFDQHGEDHRDTRRDTADLLGAAGVARLRPVWTALLDARLPALAAGGRLDVVPLAAEIAGTTAAALLDLGVDPLDLASAAQEAAAAAARAHLPGPGRRRATRSAEAHAARLLDLVAPARRDEAGLAAMLAVAAVNTTVAAIPRAVAWACDAGLWEHASSPALADELLRVTAPTPLLPRVAAADAEVGGCPVRAGDRMLLIARHAAGAHRDDPCPSNPAPPPTSQLVFGAGPHACPGARLARTQLADVLAALAPYRPAVTRARADRRAALPSWRSLAVRATTQPTPRVGGPHHPTAGPGLGVGQAGRPSSSTGAPASTTRTAPLPAPRRPAEGRERRAGER</sequence>
<protein>
    <submittedName>
        <fullName evidence="4">Cytochrome P450</fullName>
    </submittedName>
</protein>
<dbReference type="InterPro" id="IPR036396">
    <property type="entry name" value="Cyt_P450_sf"/>
</dbReference>
<dbReference type="SUPFAM" id="SSF48264">
    <property type="entry name" value="Cytochrome P450"/>
    <property type="match status" value="1"/>
</dbReference>
<evidence type="ECO:0000256" key="3">
    <source>
        <dbReference type="SAM" id="MobiDB-lite"/>
    </source>
</evidence>
<evidence type="ECO:0000313" key="4">
    <source>
        <dbReference type="EMBL" id="GID75864.1"/>
    </source>
</evidence>
<dbReference type="InterPro" id="IPR017972">
    <property type="entry name" value="Cyt_P450_CS"/>
</dbReference>
<feature type="compositionally biased region" description="Basic and acidic residues" evidence="3">
    <location>
        <begin position="402"/>
        <end position="414"/>
    </location>
</feature>
<dbReference type="RefSeq" id="WP_203767062.1">
    <property type="nucleotide sequence ID" value="NZ_BAAABO010000046.1"/>
</dbReference>
<comment type="similarity">
    <text evidence="1 2">Belongs to the cytochrome P450 family.</text>
</comment>